<organism evidence="1 2">
    <name type="scientific">Austropuccinia psidii MF-1</name>
    <dbReference type="NCBI Taxonomy" id="1389203"/>
    <lineage>
        <taxon>Eukaryota</taxon>
        <taxon>Fungi</taxon>
        <taxon>Dikarya</taxon>
        <taxon>Basidiomycota</taxon>
        <taxon>Pucciniomycotina</taxon>
        <taxon>Pucciniomycetes</taxon>
        <taxon>Pucciniales</taxon>
        <taxon>Sphaerophragmiaceae</taxon>
        <taxon>Austropuccinia</taxon>
    </lineage>
</organism>
<reference evidence="1" key="1">
    <citation type="submission" date="2021-03" db="EMBL/GenBank/DDBJ databases">
        <title>Draft genome sequence of rust myrtle Austropuccinia psidii MF-1, a brazilian biotype.</title>
        <authorList>
            <person name="Quecine M.C."/>
            <person name="Pachon D.M.R."/>
            <person name="Bonatelli M.L."/>
            <person name="Correr F.H."/>
            <person name="Franceschini L.M."/>
            <person name="Leite T.F."/>
            <person name="Margarido G.R.A."/>
            <person name="Almeida C.A."/>
            <person name="Ferrarezi J.A."/>
            <person name="Labate C.A."/>
        </authorList>
    </citation>
    <scope>NUCLEOTIDE SEQUENCE</scope>
    <source>
        <strain evidence="1">MF-1</strain>
    </source>
</reference>
<protein>
    <recommendedName>
        <fullName evidence="3">Retrotransposon gag domain-containing protein</fullName>
    </recommendedName>
</protein>
<evidence type="ECO:0008006" key="3">
    <source>
        <dbReference type="Google" id="ProtNLM"/>
    </source>
</evidence>
<gene>
    <name evidence="1" type="ORF">O181_013268</name>
</gene>
<dbReference type="AlphaFoldDB" id="A0A9Q3BYD0"/>
<name>A0A9Q3BYD0_9BASI</name>
<dbReference type="Proteomes" id="UP000765509">
    <property type="component" value="Unassembled WGS sequence"/>
</dbReference>
<proteinExistence type="predicted"/>
<evidence type="ECO:0000313" key="2">
    <source>
        <dbReference type="Proteomes" id="UP000765509"/>
    </source>
</evidence>
<sequence length="209" mass="24730">MKEQDCFDGTQTFKLRIFIQSFQLILHNYQDNLSEDRKKFLYSTAFHIGRAGKWIEPHLSNLTNLDPAYLLNNCALFDYQLFTLFGDPNEVRKSEAELDALRMKEGGHVLLYLTHLRSLVSNIGDWGETAHMHHYRKGLAFRIWYKFASHPSIIDLIKGLMDFILEHDTRYHERQKENSNFEKKPEVLWELLLCGMKMRKYREGEITGK</sequence>
<comment type="caution">
    <text evidence="1">The sequence shown here is derived from an EMBL/GenBank/DDBJ whole genome shotgun (WGS) entry which is preliminary data.</text>
</comment>
<evidence type="ECO:0000313" key="1">
    <source>
        <dbReference type="EMBL" id="MBW0473553.1"/>
    </source>
</evidence>
<keyword evidence="2" id="KW-1185">Reference proteome</keyword>
<accession>A0A9Q3BYD0</accession>
<dbReference type="EMBL" id="AVOT02003444">
    <property type="protein sequence ID" value="MBW0473553.1"/>
    <property type="molecule type" value="Genomic_DNA"/>
</dbReference>
<dbReference type="OrthoDB" id="5582182at2759"/>